<reference evidence="2" key="1">
    <citation type="submission" date="2020-03" db="EMBL/GenBank/DDBJ databases">
        <title>Whole Genome Sequence of Trichophyton interdigitale from India.</title>
        <authorList>
            <person name="Kumar P."/>
        </authorList>
    </citation>
    <scope>NUCLEOTIDE SEQUENCE</scope>
    <source>
        <strain evidence="2">UCMS-IGIB-CI14</strain>
    </source>
</reference>
<evidence type="ECO:0008006" key="4">
    <source>
        <dbReference type="Google" id="ProtNLM"/>
    </source>
</evidence>
<dbReference type="PANTHER" id="PTHR42060">
    <property type="entry name" value="NHL REPEAT-CONTAINING PROTEIN-RELATED"/>
    <property type="match status" value="1"/>
</dbReference>
<dbReference type="Gene3D" id="2.120.10.30">
    <property type="entry name" value="TolB, C-terminal domain"/>
    <property type="match status" value="1"/>
</dbReference>
<feature type="transmembrane region" description="Helical" evidence="1">
    <location>
        <begin position="107"/>
        <end position="128"/>
    </location>
</feature>
<comment type="caution">
    <text evidence="2">The sequence shown here is derived from an EMBL/GenBank/DDBJ whole genome shotgun (WGS) entry which is preliminary data.</text>
</comment>
<evidence type="ECO:0000313" key="2">
    <source>
        <dbReference type="EMBL" id="KAF3898402.1"/>
    </source>
</evidence>
<dbReference type="EMBL" id="JAAQVJ010000038">
    <property type="protein sequence ID" value="KAF3898402.1"/>
    <property type="molecule type" value="Genomic_DNA"/>
</dbReference>
<keyword evidence="1" id="KW-0812">Transmembrane</keyword>
<dbReference type="AlphaFoldDB" id="A0A9P4YJ90"/>
<evidence type="ECO:0000313" key="3">
    <source>
        <dbReference type="Proteomes" id="UP000749309"/>
    </source>
</evidence>
<dbReference type="InterPro" id="IPR011042">
    <property type="entry name" value="6-blade_b-propeller_TolB-like"/>
</dbReference>
<name>A0A9P4YJ90_9EURO</name>
<keyword evidence="1" id="KW-0472">Membrane</keyword>
<organism evidence="2 3">
    <name type="scientific">Trichophyton interdigitale</name>
    <dbReference type="NCBI Taxonomy" id="101480"/>
    <lineage>
        <taxon>Eukaryota</taxon>
        <taxon>Fungi</taxon>
        <taxon>Dikarya</taxon>
        <taxon>Ascomycota</taxon>
        <taxon>Pezizomycotina</taxon>
        <taxon>Eurotiomycetes</taxon>
        <taxon>Eurotiomycetidae</taxon>
        <taxon>Onygenales</taxon>
        <taxon>Arthrodermataceae</taxon>
        <taxon>Trichophyton</taxon>
    </lineage>
</organism>
<accession>A0A9P4YJ90</accession>
<gene>
    <name evidence="2" type="ORF">GY632_1820</name>
</gene>
<sequence>MQVRRDVIGESLSSCNRREEAEERRSENRTLGSFRRKSTNGVFGVYGPKRGPSAFAEVPGVIVRAFGSPVYMVAGWPPQARSTTPDAALLTPFHGDMLANTIVNLQGIMGFFSFARFFALVALLPFLVNAAAECRPSLPLPYRVLHQFPDPTYLQSLYVRSNGDILLTTAWPKGTIYYVSGPTTKSPKVTQVYQFDPEVANVTTSIIETRPDVYAFFAGQQVHLGIGINGTFGVWELDLRPTRRRLNPGKAIVRELVHIPNGGLLSGLDVVPDDPSTLLVADSTVGVVWHVDTVARKYKLGIQDPGMPGPPWAATQFGIDGLQYHKGYLYWTNSFEARIYRIRMTRKGFAAPGAKGELFKEVRSFFLDNFTFGPRNSDTMWVATNADNRLITVSPDGNVTVVLGEPDELTVSGVVQPAFGKLPGDTNTMYAITSGAFNFPINGTVTEGGKLIAVDTRGYC</sequence>
<dbReference type="PANTHER" id="PTHR42060:SF1">
    <property type="entry name" value="NHL REPEAT-CONTAINING PROTEIN"/>
    <property type="match status" value="1"/>
</dbReference>
<dbReference type="Proteomes" id="UP000749309">
    <property type="component" value="Unassembled WGS sequence"/>
</dbReference>
<dbReference type="InterPro" id="IPR052998">
    <property type="entry name" value="Hetero-Diels-Alderase-like"/>
</dbReference>
<proteinExistence type="predicted"/>
<keyword evidence="1" id="KW-1133">Transmembrane helix</keyword>
<dbReference type="SUPFAM" id="SSF63829">
    <property type="entry name" value="Calcium-dependent phosphotriesterase"/>
    <property type="match status" value="1"/>
</dbReference>
<protein>
    <recommendedName>
        <fullName evidence="4">SMP-30/Gluconolactonase/LRE-like region domain-containing protein</fullName>
    </recommendedName>
</protein>
<evidence type="ECO:0000256" key="1">
    <source>
        <dbReference type="SAM" id="Phobius"/>
    </source>
</evidence>